<dbReference type="Gene3D" id="3.20.20.370">
    <property type="entry name" value="Glycoside hydrolase/deacetylase"/>
    <property type="match status" value="1"/>
</dbReference>
<dbReference type="RefSeq" id="WP_208174722.1">
    <property type="nucleotide sequence ID" value="NZ_JAGETZ010000003.1"/>
</dbReference>
<sequence length="454" mass="50819">MSVPAPLPPINAAPVSAAKRLAYVLRHFRLVYPNAPDVAIGYADSQPAITVTDGAGTFFQQNTPYPAEPNYRDWAGQRIPFFFDHQAEAPLLTLSAGRAAINADIISAAFYLLSGWQEYFLDTRDRHGRFPYAASVQKQYGFVALPVVNYYFDVLKTAVEHVSGQRLQTRRWAGAAPFAAFITHDIDNLRSGWKAPAKAALKQGQLLRFGQQLWRHLTQPDAWDNLETVADTVASYGARSTFFMLLERRPGVDGTPNADYAITPALRQRLQLLKQQGSEICLHGSIGTAADVAHLGREVKILQPDTQGLRFHYLRWEPRSTPNLIDAAECFRYDSTLGFAEHFGFRNSYCHPFFPFNFATGEAHTFLEIPLNVMDATLHHPNYLQLQPQDIMPALQPMLAEVERFVGVATVLWHNDHFDPANTVTGPRQFAEIMGYLRPRGAAFLTGSQIMAEL</sequence>
<keyword evidence="3" id="KW-1185">Reference proteome</keyword>
<proteinExistence type="predicted"/>
<reference evidence="2 3" key="1">
    <citation type="submission" date="2021-03" db="EMBL/GenBank/DDBJ databases">
        <authorList>
            <person name="Kim M.K."/>
        </authorList>
    </citation>
    <scope>NUCLEOTIDE SEQUENCE [LARGE SCALE GENOMIC DNA]</scope>
    <source>
        <strain evidence="2 3">BT442</strain>
    </source>
</reference>
<evidence type="ECO:0000313" key="2">
    <source>
        <dbReference type="EMBL" id="MBO2009099.1"/>
    </source>
</evidence>
<evidence type="ECO:0000259" key="1">
    <source>
        <dbReference type="Pfam" id="PF23019"/>
    </source>
</evidence>
<name>A0ABS3QE48_9BACT</name>
<dbReference type="Pfam" id="PF23019">
    <property type="entry name" value="DUF7033"/>
    <property type="match status" value="1"/>
</dbReference>
<dbReference type="SUPFAM" id="SSF88713">
    <property type="entry name" value="Glycoside hydrolase/deacetylase"/>
    <property type="match status" value="1"/>
</dbReference>
<dbReference type="EMBL" id="JAGETZ010000003">
    <property type="protein sequence ID" value="MBO2009099.1"/>
    <property type="molecule type" value="Genomic_DNA"/>
</dbReference>
<dbReference type="InterPro" id="IPR011330">
    <property type="entry name" value="Glyco_hydro/deAcase_b/a-brl"/>
</dbReference>
<gene>
    <name evidence="2" type="ORF">J4E00_08545</name>
</gene>
<accession>A0ABS3QE48</accession>
<comment type="caution">
    <text evidence="2">The sequence shown here is derived from an EMBL/GenBank/DDBJ whole genome shotgun (WGS) entry which is preliminary data.</text>
</comment>
<protein>
    <recommendedName>
        <fullName evidence="1">DUF7033 domain-containing protein</fullName>
    </recommendedName>
</protein>
<dbReference type="InterPro" id="IPR054297">
    <property type="entry name" value="DUF7033"/>
</dbReference>
<organism evidence="2 3">
    <name type="scientific">Hymenobacter negativus</name>
    <dbReference type="NCBI Taxonomy" id="2795026"/>
    <lineage>
        <taxon>Bacteria</taxon>
        <taxon>Pseudomonadati</taxon>
        <taxon>Bacteroidota</taxon>
        <taxon>Cytophagia</taxon>
        <taxon>Cytophagales</taxon>
        <taxon>Hymenobacteraceae</taxon>
        <taxon>Hymenobacter</taxon>
    </lineage>
</organism>
<evidence type="ECO:0000313" key="3">
    <source>
        <dbReference type="Proteomes" id="UP000664369"/>
    </source>
</evidence>
<dbReference type="Proteomes" id="UP000664369">
    <property type="component" value="Unassembled WGS sequence"/>
</dbReference>
<feature type="domain" description="DUF7033" evidence="1">
    <location>
        <begin position="102"/>
        <end position="189"/>
    </location>
</feature>